<dbReference type="RefSeq" id="WP_067475397.1">
    <property type="nucleotide sequence ID" value="NZ_CP015961.1"/>
</dbReference>
<accession>A0A173LKA7</accession>
<evidence type="ECO:0000259" key="2">
    <source>
        <dbReference type="Pfam" id="PF26527"/>
    </source>
</evidence>
<name>A0A173LKA7_9ACTN</name>
<evidence type="ECO:0000313" key="4">
    <source>
        <dbReference type="Proteomes" id="UP000186104"/>
    </source>
</evidence>
<sequence length="304" mass="32005">MSTPPWIRSAIDNGLAAARLESQAGGPSAQPDDADREQDPAETHDRERDDQGLEEGVLAVPGNSVDAPLELDLVPRPQAALAASLRARVRRESTQEEISAEPGAHTDELSSELDESCAPTRSSTGALKTTAALAGLLACIASGFALGDGFDGTRAASVSEVADIDSQSAKVPLVEQDEGCETEHGENFFRGNGPGDRLSQVGVVAAFEHAYYVEKDPVRAVDLTSEEAGLDPVRLDSEGIGMLPEGTTHCLEATADGGDVVSVRLSERRPDADPIVIHQQIHTGLDDNGIYVINKIEHTSAPAK</sequence>
<feature type="region of interest" description="Disordered" evidence="1">
    <location>
        <begin position="19"/>
        <end position="69"/>
    </location>
</feature>
<evidence type="ECO:0000313" key="3">
    <source>
        <dbReference type="EMBL" id="ANI91020.1"/>
    </source>
</evidence>
<gene>
    <name evidence="3" type="ORF">BJL86_0209</name>
</gene>
<dbReference type="InterPro" id="IPR058489">
    <property type="entry name" value="DUF8176"/>
</dbReference>
<dbReference type="Proteomes" id="UP000186104">
    <property type="component" value="Chromosome"/>
</dbReference>
<organism evidence="3 4">
    <name type="scientific">Dietzia timorensis</name>
    <dbReference type="NCBI Taxonomy" id="499555"/>
    <lineage>
        <taxon>Bacteria</taxon>
        <taxon>Bacillati</taxon>
        <taxon>Actinomycetota</taxon>
        <taxon>Actinomycetes</taxon>
        <taxon>Mycobacteriales</taxon>
        <taxon>Dietziaceae</taxon>
        <taxon>Dietzia</taxon>
    </lineage>
</organism>
<proteinExistence type="predicted"/>
<dbReference type="OrthoDB" id="4382015at2"/>
<feature type="compositionally biased region" description="Basic and acidic residues" evidence="1">
    <location>
        <begin position="37"/>
        <end position="51"/>
    </location>
</feature>
<dbReference type="KEGG" id="dtm:BJL86_0209"/>
<feature type="region of interest" description="Disordered" evidence="1">
    <location>
        <begin position="92"/>
        <end position="122"/>
    </location>
</feature>
<evidence type="ECO:0000256" key="1">
    <source>
        <dbReference type="SAM" id="MobiDB-lite"/>
    </source>
</evidence>
<reference evidence="3 4" key="1">
    <citation type="submission" date="2016-06" db="EMBL/GenBank/DDBJ databases">
        <title>Complete genome sequence of a saline-alkali tolerant type strain Dietzia timorensis ID05-A0528T.</title>
        <authorList>
            <person name="Wu X."/>
        </authorList>
    </citation>
    <scope>NUCLEOTIDE SEQUENCE [LARGE SCALE GENOMIC DNA]</scope>
    <source>
        <strain evidence="3 4">ID05-A0528</strain>
    </source>
</reference>
<dbReference type="AlphaFoldDB" id="A0A173LKA7"/>
<dbReference type="EMBL" id="CP015961">
    <property type="protein sequence ID" value="ANI91020.1"/>
    <property type="molecule type" value="Genomic_DNA"/>
</dbReference>
<protein>
    <recommendedName>
        <fullName evidence="2">DUF8176 domain-containing protein</fullName>
    </recommendedName>
</protein>
<dbReference type="Pfam" id="PF26527">
    <property type="entry name" value="DUF8176"/>
    <property type="match status" value="1"/>
</dbReference>
<feature type="domain" description="DUF8176" evidence="2">
    <location>
        <begin position="178"/>
        <end position="297"/>
    </location>
</feature>
<keyword evidence="4" id="KW-1185">Reference proteome</keyword>